<dbReference type="GO" id="GO:0005886">
    <property type="term" value="C:plasma membrane"/>
    <property type="evidence" value="ECO:0007669"/>
    <property type="project" value="UniProtKB-SubCell"/>
</dbReference>
<dbReference type="InterPro" id="IPR059110">
    <property type="entry name" value="Lnt_campylobact"/>
</dbReference>
<evidence type="ECO:0000256" key="8">
    <source>
        <dbReference type="ARBA" id="ARBA00023315"/>
    </source>
</evidence>
<feature type="domain" description="CN hydrolase" evidence="10">
    <location>
        <begin position="211"/>
        <end position="435"/>
    </location>
</feature>
<dbReference type="PROSITE" id="PS50263">
    <property type="entry name" value="CN_HYDROLASE"/>
    <property type="match status" value="1"/>
</dbReference>
<reference evidence="11" key="1">
    <citation type="submission" date="2016-10" db="EMBL/GenBank/DDBJ databases">
        <authorList>
            <person name="de Groot N.N."/>
        </authorList>
    </citation>
    <scope>NUCLEOTIDE SEQUENCE</scope>
</reference>
<dbReference type="PANTHER" id="PTHR38686:SF1">
    <property type="entry name" value="APOLIPOPROTEIN N-ACYLTRANSFERASE"/>
    <property type="match status" value="1"/>
</dbReference>
<keyword evidence="5 9" id="KW-0812">Transmembrane</keyword>
<dbReference type="Pfam" id="PF26365">
    <property type="entry name" value="ApoNAT_membrane"/>
    <property type="match status" value="1"/>
</dbReference>
<dbReference type="InterPro" id="IPR004563">
    <property type="entry name" value="Apolipo_AcylTrfase"/>
</dbReference>
<dbReference type="NCBIfam" id="TIGR00546">
    <property type="entry name" value="lnt"/>
    <property type="match status" value="1"/>
</dbReference>
<name>A0A1W1CGZ4_9ZZZZ</name>
<dbReference type="EC" id="2.3.1.-" evidence="11"/>
<dbReference type="GO" id="GO:0042158">
    <property type="term" value="P:lipoprotein biosynthetic process"/>
    <property type="evidence" value="ECO:0007669"/>
    <property type="project" value="InterPro"/>
</dbReference>
<dbReference type="SUPFAM" id="SSF56317">
    <property type="entry name" value="Carbon-nitrogen hydrolase"/>
    <property type="match status" value="1"/>
</dbReference>
<dbReference type="GO" id="GO:0016410">
    <property type="term" value="F:N-acyltransferase activity"/>
    <property type="evidence" value="ECO:0007669"/>
    <property type="project" value="InterPro"/>
</dbReference>
<keyword evidence="11" id="KW-0449">Lipoprotein</keyword>
<dbReference type="InterPro" id="IPR036526">
    <property type="entry name" value="C-N_Hydrolase_sf"/>
</dbReference>
<dbReference type="AlphaFoldDB" id="A0A1W1CGZ4"/>
<dbReference type="EMBL" id="FPHI01000026">
    <property type="protein sequence ID" value="SFV65138.1"/>
    <property type="molecule type" value="Genomic_DNA"/>
</dbReference>
<evidence type="ECO:0000256" key="6">
    <source>
        <dbReference type="ARBA" id="ARBA00022989"/>
    </source>
</evidence>
<organism evidence="11">
    <name type="scientific">hydrothermal vent metagenome</name>
    <dbReference type="NCBI Taxonomy" id="652676"/>
    <lineage>
        <taxon>unclassified sequences</taxon>
        <taxon>metagenomes</taxon>
        <taxon>ecological metagenomes</taxon>
    </lineage>
</organism>
<dbReference type="InterPro" id="IPR003010">
    <property type="entry name" value="C-N_Hydrolase"/>
</dbReference>
<evidence type="ECO:0000256" key="7">
    <source>
        <dbReference type="ARBA" id="ARBA00023136"/>
    </source>
</evidence>
<evidence type="ECO:0000256" key="3">
    <source>
        <dbReference type="ARBA" id="ARBA00022519"/>
    </source>
</evidence>
<evidence type="ECO:0000256" key="5">
    <source>
        <dbReference type="ARBA" id="ARBA00022692"/>
    </source>
</evidence>
<accession>A0A1W1CGZ4</accession>
<keyword evidence="2" id="KW-1003">Cell membrane</keyword>
<feature type="transmembrane region" description="Helical" evidence="9">
    <location>
        <begin position="59"/>
        <end position="79"/>
    </location>
</feature>
<evidence type="ECO:0000256" key="1">
    <source>
        <dbReference type="ARBA" id="ARBA00004651"/>
    </source>
</evidence>
<evidence type="ECO:0000313" key="11">
    <source>
        <dbReference type="EMBL" id="SFV65138.1"/>
    </source>
</evidence>
<dbReference type="NCBIfam" id="NF008934">
    <property type="entry name" value="PRK12291.1"/>
    <property type="match status" value="1"/>
</dbReference>
<evidence type="ECO:0000256" key="4">
    <source>
        <dbReference type="ARBA" id="ARBA00022679"/>
    </source>
</evidence>
<keyword evidence="3" id="KW-0997">Cell inner membrane</keyword>
<comment type="subcellular location">
    <subcellularLocation>
        <location evidence="1">Cell membrane</location>
        <topology evidence="1">Multi-pass membrane protein</topology>
    </subcellularLocation>
</comment>
<evidence type="ECO:0000256" key="2">
    <source>
        <dbReference type="ARBA" id="ARBA00022475"/>
    </source>
</evidence>
<protein>
    <submittedName>
        <fullName evidence="11">Apolipoprotein N-acyltransferase</fullName>
        <ecNumber evidence="11">2.3.1.-</ecNumber>
    </submittedName>
</protein>
<feature type="transmembrane region" description="Helical" evidence="9">
    <location>
        <begin position="35"/>
        <end position="52"/>
    </location>
</feature>
<dbReference type="InterPro" id="IPR059109">
    <property type="entry name" value="Lnt_membrane_dom"/>
</dbReference>
<feature type="transmembrane region" description="Helical" evidence="9">
    <location>
        <begin position="126"/>
        <end position="143"/>
    </location>
</feature>
<evidence type="ECO:0000259" key="10">
    <source>
        <dbReference type="PROSITE" id="PS50263"/>
    </source>
</evidence>
<dbReference type="Gene3D" id="3.60.110.10">
    <property type="entry name" value="Carbon-nitrogen hydrolase"/>
    <property type="match status" value="1"/>
</dbReference>
<keyword evidence="6 9" id="KW-1133">Transmembrane helix</keyword>
<keyword evidence="7 9" id="KW-0472">Membrane</keyword>
<feature type="transmembrane region" description="Helical" evidence="9">
    <location>
        <begin position="85"/>
        <end position="105"/>
    </location>
</feature>
<gene>
    <name evidence="11" type="ORF">MNB_SV-3-82</name>
</gene>
<sequence length="435" mass="50334">MNKIRQYSTTFVLIRGLMIAMLSSAFIYLNHWGLSTPLVNTFLGLLALYLLLESNSTTWFISGAFIGLFWFWWIALSLIHYDMLWAAPIEILIIMLIYGILFAFISWLSEKISYYFFRTRATRPTLLPLIFKAVGLLLLSYIHPLSFDWFKPELMFVESYIGIEKWQFGIVLSGIVLSLWQKKPYTLLLILFTYTPYPVTLTKTPQNIELVTTHTSIHDKWNNTLHKEQFQALFKQIDHAIDTNKSLVILPESVFPVFINRELKLFQELQEKSKSISIATGGLYWDGESPRNSTYIFTNKQVSIANKVLLVPFGESNPLPDFLSNWVNKVFYDGAVDYKASDKVTDYKIDGITYRNAICFEATSEKLYEKDKNGDRPKNMIVLSNNGWFTPSVEPTLQKLLLLYYNKKYGTTIYHAINMSESYIVQKGIIFTPSI</sequence>
<feature type="transmembrane region" description="Helical" evidence="9">
    <location>
        <begin position="12"/>
        <end position="29"/>
    </location>
</feature>
<keyword evidence="8 11" id="KW-0012">Acyltransferase</keyword>
<dbReference type="PANTHER" id="PTHR38686">
    <property type="entry name" value="APOLIPOPROTEIN N-ACYLTRANSFERASE"/>
    <property type="match status" value="1"/>
</dbReference>
<keyword evidence="4 11" id="KW-0808">Transferase</keyword>
<evidence type="ECO:0000256" key="9">
    <source>
        <dbReference type="SAM" id="Phobius"/>
    </source>
</evidence>
<proteinExistence type="predicted"/>